<dbReference type="Proteomes" id="UP000184226">
    <property type="component" value="Unassembled WGS sequence"/>
</dbReference>
<dbReference type="Pfam" id="PF07690">
    <property type="entry name" value="MFS_1"/>
    <property type="match status" value="1"/>
</dbReference>
<protein>
    <submittedName>
        <fullName evidence="5">Major Facilitator Superfamily protein</fullName>
    </submittedName>
</protein>
<evidence type="ECO:0000256" key="1">
    <source>
        <dbReference type="ARBA" id="ARBA00022692"/>
    </source>
</evidence>
<dbReference type="RefSeq" id="WP_073100913.1">
    <property type="nucleotide sequence ID" value="NZ_FQXE01000001.1"/>
</dbReference>
<dbReference type="SUPFAM" id="SSF103473">
    <property type="entry name" value="MFS general substrate transporter"/>
    <property type="match status" value="1"/>
</dbReference>
<dbReference type="PANTHER" id="PTHR11360:SF290">
    <property type="entry name" value="MONOCARBOXYLATE MFS PERMEASE"/>
    <property type="match status" value="1"/>
</dbReference>
<keyword evidence="3 4" id="KW-0472">Membrane</keyword>
<dbReference type="InterPro" id="IPR050327">
    <property type="entry name" value="Proton-linked_MCT"/>
</dbReference>
<keyword evidence="6" id="KW-1185">Reference proteome</keyword>
<dbReference type="InterPro" id="IPR036259">
    <property type="entry name" value="MFS_trans_sf"/>
</dbReference>
<reference evidence="5 6" key="1">
    <citation type="submission" date="2016-11" db="EMBL/GenBank/DDBJ databases">
        <authorList>
            <person name="Jaros S."/>
            <person name="Januszkiewicz K."/>
            <person name="Wedrychowicz H."/>
        </authorList>
    </citation>
    <scope>NUCLEOTIDE SEQUENCE [LARGE SCALE GENOMIC DNA]</scope>
    <source>
        <strain evidence="5 6">CGMCC 1.10190</strain>
    </source>
</reference>
<feature type="transmembrane region" description="Helical" evidence="4">
    <location>
        <begin position="147"/>
        <end position="167"/>
    </location>
</feature>
<gene>
    <name evidence="5" type="ORF">SAMN04488135_10177</name>
</gene>
<dbReference type="Gene3D" id="1.20.1250.20">
    <property type="entry name" value="MFS general substrate transporter like domains"/>
    <property type="match status" value="1"/>
</dbReference>
<name>A0A1M5LY36_9BURK</name>
<feature type="transmembrane region" description="Helical" evidence="4">
    <location>
        <begin position="324"/>
        <end position="349"/>
    </location>
</feature>
<proteinExistence type="predicted"/>
<feature type="transmembrane region" description="Helical" evidence="4">
    <location>
        <begin position="270"/>
        <end position="288"/>
    </location>
</feature>
<dbReference type="STRING" id="658167.SAMN04488135_10177"/>
<evidence type="ECO:0000313" key="6">
    <source>
        <dbReference type="Proteomes" id="UP000184226"/>
    </source>
</evidence>
<dbReference type="PANTHER" id="PTHR11360">
    <property type="entry name" value="MONOCARBOXYLATE TRANSPORTER"/>
    <property type="match status" value="1"/>
</dbReference>
<keyword evidence="2 4" id="KW-1133">Transmembrane helix</keyword>
<feature type="transmembrane region" description="Helical" evidence="4">
    <location>
        <begin position="77"/>
        <end position="102"/>
    </location>
</feature>
<evidence type="ECO:0000256" key="3">
    <source>
        <dbReference type="ARBA" id="ARBA00023136"/>
    </source>
</evidence>
<feature type="transmembrane region" description="Helical" evidence="4">
    <location>
        <begin position="300"/>
        <end position="318"/>
    </location>
</feature>
<keyword evidence="1 4" id="KW-0812">Transmembrane</keyword>
<feature type="transmembrane region" description="Helical" evidence="4">
    <location>
        <begin position="51"/>
        <end position="70"/>
    </location>
</feature>
<accession>A0A1M5LY36</accession>
<dbReference type="GO" id="GO:0022857">
    <property type="term" value="F:transmembrane transporter activity"/>
    <property type="evidence" value="ECO:0007669"/>
    <property type="project" value="InterPro"/>
</dbReference>
<dbReference type="AlphaFoldDB" id="A0A1M5LY36"/>
<dbReference type="OrthoDB" id="7876195at2"/>
<feature type="transmembrane region" description="Helical" evidence="4">
    <location>
        <begin position="361"/>
        <end position="383"/>
    </location>
</feature>
<dbReference type="EMBL" id="FQXE01000001">
    <property type="protein sequence ID" value="SHG69938.1"/>
    <property type="molecule type" value="Genomic_DNA"/>
</dbReference>
<feature type="transmembrane region" description="Helical" evidence="4">
    <location>
        <begin position="173"/>
        <end position="193"/>
    </location>
</feature>
<sequence length="429" mass="44899">MEFLQTCHAPKFFGVWVVRAAFLLAVLGWGVGFYGPPIYLAEVARRTDWSLSLVSSAVTLHFLVGVLVIANLPRLYALIGLPAATAAGAVLTAVGVVGWAIVQEPWQLFFVAILTGSGWVAMGALAVNTIVAAWYHKNRPTALSKAYNGASVGGVIFSPLWVALIGWLGFAGAASIVGVIVIVVALLLTSYVFTKTPESIGQPLDGEGSDTLKVQRLGSNLKRALPGSLLWRDWAFITLSAGMAIGLFAQIGLLAHLFNIFSPVVGAQRMGWLMGLGTACAIGGRSIAARAVQRFGNRRVVAAAGYFVQALGSATLLLSDGHNIWLVTLGVLLFGSGIGNATSIPPLVAQSDFAPEDVSRVVALIVAIGQGAYAFAPTFFGLLQSNAHGGPDFMQSQFFTAAIGIQLLAAAAYLAYRAPPMNTPAADTA</sequence>
<evidence type="ECO:0000313" key="5">
    <source>
        <dbReference type="EMBL" id="SHG69938.1"/>
    </source>
</evidence>
<feature type="transmembrane region" description="Helical" evidence="4">
    <location>
        <begin position="108"/>
        <end position="135"/>
    </location>
</feature>
<organism evidence="5 6">
    <name type="scientific">Pollutimonas bauzanensis</name>
    <dbReference type="NCBI Taxonomy" id="658167"/>
    <lineage>
        <taxon>Bacteria</taxon>
        <taxon>Pseudomonadati</taxon>
        <taxon>Pseudomonadota</taxon>
        <taxon>Betaproteobacteria</taxon>
        <taxon>Burkholderiales</taxon>
        <taxon>Alcaligenaceae</taxon>
        <taxon>Pollutimonas</taxon>
    </lineage>
</organism>
<feature type="transmembrane region" description="Helical" evidence="4">
    <location>
        <begin position="234"/>
        <end position="258"/>
    </location>
</feature>
<evidence type="ECO:0000256" key="4">
    <source>
        <dbReference type="SAM" id="Phobius"/>
    </source>
</evidence>
<dbReference type="InterPro" id="IPR011701">
    <property type="entry name" value="MFS"/>
</dbReference>
<evidence type="ECO:0000256" key="2">
    <source>
        <dbReference type="ARBA" id="ARBA00022989"/>
    </source>
</evidence>
<feature type="transmembrane region" description="Helical" evidence="4">
    <location>
        <begin position="398"/>
        <end position="416"/>
    </location>
</feature>
<feature type="transmembrane region" description="Helical" evidence="4">
    <location>
        <begin position="12"/>
        <end position="31"/>
    </location>
</feature>